<dbReference type="InterPro" id="IPR040921">
    <property type="entry name" value="Peptidase_S66C"/>
</dbReference>
<keyword evidence="5" id="KW-0720">Serine protease</keyword>
<organism evidence="9 10">
    <name type="scientific">Acetitomaculum ruminis DSM 5522</name>
    <dbReference type="NCBI Taxonomy" id="1120918"/>
    <lineage>
        <taxon>Bacteria</taxon>
        <taxon>Bacillati</taxon>
        <taxon>Bacillota</taxon>
        <taxon>Clostridia</taxon>
        <taxon>Lachnospirales</taxon>
        <taxon>Lachnospiraceae</taxon>
        <taxon>Acetitomaculum</taxon>
    </lineage>
</organism>
<evidence type="ECO:0000256" key="5">
    <source>
        <dbReference type="ARBA" id="ARBA00022825"/>
    </source>
</evidence>
<accession>A0A1I0YAB9</accession>
<dbReference type="GO" id="GO:0006508">
    <property type="term" value="P:proteolysis"/>
    <property type="evidence" value="ECO:0007669"/>
    <property type="project" value="UniProtKB-KW"/>
</dbReference>
<dbReference type="PIRSF" id="PIRSF028757">
    <property type="entry name" value="LD-carboxypeptidase"/>
    <property type="match status" value="1"/>
</dbReference>
<feature type="active site" description="Nucleophile" evidence="6">
    <location>
        <position position="107"/>
    </location>
</feature>
<dbReference type="STRING" id="1120918.SAMN05216249_10963"/>
<evidence type="ECO:0000256" key="3">
    <source>
        <dbReference type="ARBA" id="ARBA00022670"/>
    </source>
</evidence>
<dbReference type="InterPro" id="IPR027461">
    <property type="entry name" value="Carboxypeptidase_A_C_sf"/>
</dbReference>
<dbReference type="Pfam" id="PF02016">
    <property type="entry name" value="Peptidase_S66"/>
    <property type="match status" value="1"/>
</dbReference>
<gene>
    <name evidence="9" type="ORF">SAMN05216249_10963</name>
</gene>
<reference evidence="9 10" key="1">
    <citation type="submission" date="2016-10" db="EMBL/GenBank/DDBJ databases">
        <authorList>
            <person name="de Groot N.N."/>
        </authorList>
    </citation>
    <scope>NUCLEOTIDE SEQUENCE [LARGE SCALE GENOMIC DNA]</scope>
    <source>
        <strain evidence="9 10">DSM 5522</strain>
    </source>
</reference>
<dbReference type="Proteomes" id="UP000198838">
    <property type="component" value="Unassembled WGS sequence"/>
</dbReference>
<feature type="domain" description="LD-carboxypeptidase N-terminal" evidence="7">
    <location>
        <begin position="10"/>
        <end position="125"/>
    </location>
</feature>
<dbReference type="PANTHER" id="PTHR30237:SF2">
    <property type="entry name" value="MUREIN TETRAPEPTIDE CARBOXYPEPTIDASE"/>
    <property type="match status" value="1"/>
</dbReference>
<evidence type="ECO:0000259" key="8">
    <source>
        <dbReference type="Pfam" id="PF17676"/>
    </source>
</evidence>
<dbReference type="InterPro" id="IPR003507">
    <property type="entry name" value="S66_fam"/>
</dbReference>
<dbReference type="Pfam" id="PF17676">
    <property type="entry name" value="Peptidase_S66C"/>
    <property type="match status" value="1"/>
</dbReference>
<name>A0A1I0YAB9_9FIRM</name>
<keyword evidence="4" id="KW-0378">Hydrolase</keyword>
<evidence type="ECO:0000256" key="4">
    <source>
        <dbReference type="ARBA" id="ARBA00022801"/>
    </source>
</evidence>
<dbReference type="InterPro" id="IPR040449">
    <property type="entry name" value="Peptidase_S66_N"/>
</dbReference>
<evidence type="ECO:0000256" key="1">
    <source>
        <dbReference type="ARBA" id="ARBA00010233"/>
    </source>
</evidence>
<comment type="similarity">
    <text evidence="1">Belongs to the peptidase S66 family.</text>
</comment>
<evidence type="ECO:0000256" key="2">
    <source>
        <dbReference type="ARBA" id="ARBA00022645"/>
    </source>
</evidence>
<dbReference type="SUPFAM" id="SSF52317">
    <property type="entry name" value="Class I glutamine amidotransferase-like"/>
    <property type="match status" value="1"/>
</dbReference>
<feature type="domain" description="LD-carboxypeptidase C-terminal" evidence="8">
    <location>
        <begin position="170"/>
        <end position="279"/>
    </location>
</feature>
<dbReference type="GO" id="GO:0004180">
    <property type="term" value="F:carboxypeptidase activity"/>
    <property type="evidence" value="ECO:0007669"/>
    <property type="project" value="UniProtKB-KW"/>
</dbReference>
<dbReference type="InterPro" id="IPR029062">
    <property type="entry name" value="Class_I_gatase-like"/>
</dbReference>
<dbReference type="EMBL" id="FOJY01000009">
    <property type="protein sequence ID" value="SFB10211.1"/>
    <property type="molecule type" value="Genomic_DNA"/>
</dbReference>
<keyword evidence="2 9" id="KW-0121">Carboxypeptidase</keyword>
<feature type="active site" description="Charge relay system" evidence="6">
    <location>
        <position position="267"/>
    </location>
</feature>
<dbReference type="Gene3D" id="3.40.50.10740">
    <property type="entry name" value="Class I glutamine amidotransferase-like"/>
    <property type="match status" value="1"/>
</dbReference>
<protein>
    <submittedName>
        <fullName evidence="9">Muramoyltetrapeptide carboxypeptidase LdcA (Peptidoglycan recycling)</fullName>
    </submittedName>
</protein>
<feature type="active site" description="Charge relay system" evidence="6">
    <location>
        <position position="201"/>
    </location>
</feature>
<dbReference type="CDD" id="cd07062">
    <property type="entry name" value="Peptidase_S66_mccF_like"/>
    <property type="match status" value="1"/>
</dbReference>
<dbReference type="GO" id="GO:0008236">
    <property type="term" value="F:serine-type peptidase activity"/>
    <property type="evidence" value="ECO:0007669"/>
    <property type="project" value="UniProtKB-KW"/>
</dbReference>
<dbReference type="InterPro" id="IPR027478">
    <property type="entry name" value="LdcA_N"/>
</dbReference>
<evidence type="ECO:0000313" key="9">
    <source>
        <dbReference type="EMBL" id="SFB10211.1"/>
    </source>
</evidence>
<sequence length="285" mass="31759">MGILMQGDRVGVLAASNAVLPERKTETDALFEALTDMGLNPVLGDFVYGDIFSGSPEDKADVLNDFYRDSSIKAIFDISGGDLSNSLLPYLDYRIIKKRKTPFFGYSDLTTLINGIYAKTGNAAFLYQVANIVRDGSGVQKIRFKESILGRDNSLFDLNDCRYLQGTSMNGEVIGGNIRCFLKLAGTEYMPDFNRKILFLEANSGDEARIFSYLNQLKQLGVFEKIKGVLLGNFTEMEDNNKNIGRLLLQVMDNKKIPVAKTDQVGHGLLSRCIVIGREYVMLRQ</sequence>
<proteinExistence type="inferred from homology"/>
<dbReference type="SUPFAM" id="SSF141986">
    <property type="entry name" value="LD-carboxypeptidase A C-terminal domain-like"/>
    <property type="match status" value="1"/>
</dbReference>
<evidence type="ECO:0000259" key="7">
    <source>
        <dbReference type="Pfam" id="PF02016"/>
    </source>
</evidence>
<keyword evidence="3" id="KW-0645">Protease</keyword>
<dbReference type="Gene3D" id="3.50.30.60">
    <property type="entry name" value="LD-carboxypeptidase A C-terminal domain-like"/>
    <property type="match status" value="1"/>
</dbReference>
<dbReference type="AlphaFoldDB" id="A0A1I0YAB9"/>
<evidence type="ECO:0000256" key="6">
    <source>
        <dbReference type="PIRSR" id="PIRSR028757-1"/>
    </source>
</evidence>
<dbReference type="PANTHER" id="PTHR30237">
    <property type="entry name" value="MURAMOYLTETRAPEPTIDE CARBOXYPEPTIDASE"/>
    <property type="match status" value="1"/>
</dbReference>
<evidence type="ECO:0000313" key="10">
    <source>
        <dbReference type="Proteomes" id="UP000198838"/>
    </source>
</evidence>
<keyword evidence="10" id="KW-1185">Reference proteome</keyword>